<accession>A0A4W3KI64</accession>
<dbReference type="SUPFAM" id="SSF47113">
    <property type="entry name" value="Histone-fold"/>
    <property type="match status" value="1"/>
</dbReference>
<evidence type="ECO:0000313" key="2">
    <source>
        <dbReference type="Proteomes" id="UP000314986"/>
    </source>
</evidence>
<dbReference type="Ensembl" id="ENSCMIT00000047980.1">
    <property type="protein sequence ID" value="ENSCMIP00000047310.1"/>
    <property type="gene ID" value="ENSCMIG00000019402.1"/>
</dbReference>
<dbReference type="InParanoid" id="A0A4W3KI64"/>
<reference evidence="1" key="4">
    <citation type="submission" date="2025-08" db="UniProtKB">
        <authorList>
            <consortium name="Ensembl"/>
        </authorList>
    </citation>
    <scope>IDENTIFICATION</scope>
</reference>
<dbReference type="PROSITE" id="PS51257">
    <property type="entry name" value="PROKAR_LIPOPROTEIN"/>
    <property type="match status" value="1"/>
</dbReference>
<reference evidence="2" key="1">
    <citation type="journal article" date="2006" name="Science">
        <title>Ancient noncoding elements conserved in the human genome.</title>
        <authorList>
            <person name="Venkatesh B."/>
            <person name="Kirkness E.F."/>
            <person name="Loh Y.H."/>
            <person name="Halpern A.L."/>
            <person name="Lee A.P."/>
            <person name="Johnson J."/>
            <person name="Dandona N."/>
            <person name="Viswanathan L.D."/>
            <person name="Tay A."/>
            <person name="Venter J.C."/>
            <person name="Strausberg R.L."/>
            <person name="Brenner S."/>
        </authorList>
    </citation>
    <scope>NUCLEOTIDE SEQUENCE [LARGE SCALE GENOMIC DNA]</scope>
</reference>
<dbReference type="Gene3D" id="1.10.20.10">
    <property type="entry name" value="Histone, subunit A"/>
    <property type="match status" value="1"/>
</dbReference>
<protein>
    <recommendedName>
        <fullName evidence="3">Histone H2A</fullName>
    </recommendedName>
</protein>
<dbReference type="AlphaFoldDB" id="A0A4W3KI64"/>
<dbReference type="STRING" id="7868.ENSCMIP00000047310"/>
<evidence type="ECO:0008006" key="3">
    <source>
        <dbReference type="Google" id="ProtNLM"/>
    </source>
</evidence>
<evidence type="ECO:0000313" key="1">
    <source>
        <dbReference type="Ensembl" id="ENSCMIP00000047310.1"/>
    </source>
</evidence>
<organism evidence="1 2">
    <name type="scientific">Callorhinchus milii</name>
    <name type="common">Ghost shark</name>
    <dbReference type="NCBI Taxonomy" id="7868"/>
    <lineage>
        <taxon>Eukaryota</taxon>
        <taxon>Metazoa</taxon>
        <taxon>Chordata</taxon>
        <taxon>Craniata</taxon>
        <taxon>Vertebrata</taxon>
        <taxon>Chondrichthyes</taxon>
        <taxon>Holocephali</taxon>
        <taxon>Chimaeriformes</taxon>
        <taxon>Callorhinchidae</taxon>
        <taxon>Callorhinchus</taxon>
    </lineage>
</organism>
<name>A0A4W3KI64_CALMI</name>
<proteinExistence type="predicted"/>
<reference evidence="1" key="5">
    <citation type="submission" date="2025-09" db="UniProtKB">
        <authorList>
            <consortium name="Ensembl"/>
        </authorList>
    </citation>
    <scope>IDENTIFICATION</scope>
</reference>
<reference evidence="2" key="2">
    <citation type="journal article" date="2007" name="PLoS Biol.">
        <title>Survey sequencing and comparative analysis of the elephant shark (Callorhinchus milii) genome.</title>
        <authorList>
            <person name="Venkatesh B."/>
            <person name="Kirkness E.F."/>
            <person name="Loh Y.H."/>
            <person name="Halpern A.L."/>
            <person name="Lee A.P."/>
            <person name="Johnson J."/>
            <person name="Dandona N."/>
            <person name="Viswanathan L.D."/>
            <person name="Tay A."/>
            <person name="Venter J.C."/>
            <person name="Strausberg R.L."/>
            <person name="Brenner S."/>
        </authorList>
    </citation>
    <scope>NUCLEOTIDE SEQUENCE [LARGE SCALE GENOMIC DNA]</scope>
</reference>
<dbReference type="GO" id="GO:0046982">
    <property type="term" value="F:protein heterodimerization activity"/>
    <property type="evidence" value="ECO:0007669"/>
    <property type="project" value="InterPro"/>
</dbReference>
<sequence length="107" mass="11960">MIKEVRLSYTLFSQNWSAGCLVRAVGLGRGGTLRGSGLWCWSNCSEILELVGNTPRENNKCHISPRHILLAVRNRPELDQILGPVRINAGKFRDIYILNCQQKAGPL</sequence>
<reference evidence="2" key="3">
    <citation type="journal article" date="2014" name="Nature">
        <title>Elephant shark genome provides unique insights into gnathostome evolution.</title>
        <authorList>
            <consortium name="International Elephant Shark Genome Sequencing Consortium"/>
            <person name="Venkatesh B."/>
            <person name="Lee A.P."/>
            <person name="Ravi V."/>
            <person name="Maurya A.K."/>
            <person name="Lian M.M."/>
            <person name="Swann J.B."/>
            <person name="Ohta Y."/>
            <person name="Flajnik M.F."/>
            <person name="Sutoh Y."/>
            <person name="Kasahara M."/>
            <person name="Hoon S."/>
            <person name="Gangu V."/>
            <person name="Roy S.W."/>
            <person name="Irimia M."/>
            <person name="Korzh V."/>
            <person name="Kondrychyn I."/>
            <person name="Lim Z.W."/>
            <person name="Tay B.H."/>
            <person name="Tohari S."/>
            <person name="Kong K.W."/>
            <person name="Ho S."/>
            <person name="Lorente-Galdos B."/>
            <person name="Quilez J."/>
            <person name="Marques-Bonet T."/>
            <person name="Raney B.J."/>
            <person name="Ingham P.W."/>
            <person name="Tay A."/>
            <person name="Hillier L.W."/>
            <person name="Minx P."/>
            <person name="Boehm T."/>
            <person name="Wilson R.K."/>
            <person name="Brenner S."/>
            <person name="Warren W.C."/>
        </authorList>
    </citation>
    <scope>NUCLEOTIDE SEQUENCE [LARGE SCALE GENOMIC DNA]</scope>
</reference>
<dbReference type="InterPro" id="IPR009072">
    <property type="entry name" value="Histone-fold"/>
</dbReference>
<keyword evidence="2" id="KW-1185">Reference proteome</keyword>
<dbReference type="Proteomes" id="UP000314986">
    <property type="component" value="Unassembled WGS sequence"/>
</dbReference>